<protein>
    <submittedName>
        <fullName evidence="2">Uncharacterized protein</fullName>
    </submittedName>
</protein>
<evidence type="ECO:0000313" key="3">
    <source>
        <dbReference type="Proteomes" id="UP000298416"/>
    </source>
</evidence>
<feature type="compositionally biased region" description="Basic and acidic residues" evidence="1">
    <location>
        <begin position="51"/>
        <end position="65"/>
    </location>
</feature>
<dbReference type="SUPFAM" id="SSF53756">
    <property type="entry name" value="UDP-Glycosyltransferase/glycogen phosphorylase"/>
    <property type="match status" value="1"/>
</dbReference>
<proteinExistence type="predicted"/>
<dbReference type="EMBL" id="PNBA02000016">
    <property type="protein sequence ID" value="KAG6397170.1"/>
    <property type="molecule type" value="Genomic_DNA"/>
</dbReference>
<accession>A0A8X8WKP2</accession>
<dbReference type="Gene3D" id="3.40.50.2000">
    <property type="entry name" value="Glycogen Phosphorylase B"/>
    <property type="match status" value="1"/>
</dbReference>
<sequence>MDVMMNWSKHIFKKANIPLAPTQLPAMEYVAWNAGVDDMPGLPESMAMRYSETRRQDRRQHEQSDGGRIVHQPSWVDETEGSTALLINTCEGLESPFLMYLTGQVEKPVFGVGPLLPGTFWESIGSVMHDRDSRPRRETNYTEDEVIQWLDSKPEDSPDPFKHNKRKKRIRVIVWRGGGDSHCQTIHRALKNAEKRARESIPPKEELEAVEKVSGSEAPPALGGAGETIVRQKPKVNPFGDVKPR</sequence>
<evidence type="ECO:0000256" key="1">
    <source>
        <dbReference type="SAM" id="MobiDB-lite"/>
    </source>
</evidence>
<evidence type="ECO:0000313" key="2">
    <source>
        <dbReference type="EMBL" id="KAG6397170.1"/>
    </source>
</evidence>
<feature type="compositionally biased region" description="Basic and acidic residues" evidence="1">
    <location>
        <begin position="194"/>
        <end position="211"/>
    </location>
</feature>
<dbReference type="Proteomes" id="UP000298416">
    <property type="component" value="Unassembled WGS sequence"/>
</dbReference>
<feature type="region of interest" description="Disordered" evidence="1">
    <location>
        <begin position="50"/>
        <end position="69"/>
    </location>
</feature>
<dbReference type="AlphaFoldDB" id="A0A8X8WKP2"/>
<reference evidence="2" key="1">
    <citation type="submission" date="2018-01" db="EMBL/GenBank/DDBJ databases">
        <authorList>
            <person name="Mao J.F."/>
        </authorList>
    </citation>
    <scope>NUCLEOTIDE SEQUENCE</scope>
    <source>
        <strain evidence="2">Huo1</strain>
        <tissue evidence="2">Leaf</tissue>
    </source>
</reference>
<reference evidence="2" key="2">
    <citation type="submission" date="2020-08" db="EMBL/GenBank/DDBJ databases">
        <title>Plant Genome Project.</title>
        <authorList>
            <person name="Zhang R.-G."/>
        </authorList>
    </citation>
    <scope>NUCLEOTIDE SEQUENCE</scope>
    <source>
        <strain evidence="2">Huo1</strain>
        <tissue evidence="2">Leaf</tissue>
    </source>
</reference>
<comment type="caution">
    <text evidence="2">The sequence shown here is derived from an EMBL/GenBank/DDBJ whole genome shotgun (WGS) entry which is preliminary data.</text>
</comment>
<organism evidence="2">
    <name type="scientific">Salvia splendens</name>
    <name type="common">Scarlet sage</name>
    <dbReference type="NCBI Taxonomy" id="180675"/>
    <lineage>
        <taxon>Eukaryota</taxon>
        <taxon>Viridiplantae</taxon>
        <taxon>Streptophyta</taxon>
        <taxon>Embryophyta</taxon>
        <taxon>Tracheophyta</taxon>
        <taxon>Spermatophyta</taxon>
        <taxon>Magnoliopsida</taxon>
        <taxon>eudicotyledons</taxon>
        <taxon>Gunneridae</taxon>
        <taxon>Pentapetalae</taxon>
        <taxon>asterids</taxon>
        <taxon>lamiids</taxon>
        <taxon>Lamiales</taxon>
        <taxon>Lamiaceae</taxon>
        <taxon>Nepetoideae</taxon>
        <taxon>Mentheae</taxon>
        <taxon>Salviinae</taxon>
        <taxon>Salvia</taxon>
        <taxon>Salvia subgen. Calosphace</taxon>
        <taxon>core Calosphace</taxon>
    </lineage>
</organism>
<keyword evidence="3" id="KW-1185">Reference proteome</keyword>
<gene>
    <name evidence="2" type="ORF">SASPL_143335</name>
</gene>
<feature type="region of interest" description="Disordered" evidence="1">
    <location>
        <begin position="194"/>
        <end position="245"/>
    </location>
</feature>
<name>A0A8X8WKP2_SALSN</name>